<dbReference type="EMBL" id="GBXM01040803">
    <property type="protein sequence ID" value="JAH67774.1"/>
    <property type="molecule type" value="Transcribed_RNA"/>
</dbReference>
<keyword evidence="1" id="KW-0472">Membrane</keyword>
<feature type="transmembrane region" description="Helical" evidence="1">
    <location>
        <begin position="40"/>
        <end position="59"/>
    </location>
</feature>
<name>A0A0E9UPK4_ANGAN</name>
<sequence>MQVQQRLKKSLPLNISQVVSDKIFFVVVLFSFRNIFILNFFYYIIYLFLFPLSFITTVLT</sequence>
<evidence type="ECO:0000313" key="2">
    <source>
        <dbReference type="EMBL" id="JAH67774.1"/>
    </source>
</evidence>
<keyword evidence="1" id="KW-0812">Transmembrane</keyword>
<evidence type="ECO:0000256" key="1">
    <source>
        <dbReference type="SAM" id="Phobius"/>
    </source>
</evidence>
<reference evidence="2" key="2">
    <citation type="journal article" date="2015" name="Fish Shellfish Immunol.">
        <title>Early steps in the European eel (Anguilla anguilla)-Vibrio vulnificus interaction in the gills: Role of the RtxA13 toxin.</title>
        <authorList>
            <person name="Callol A."/>
            <person name="Pajuelo D."/>
            <person name="Ebbesson L."/>
            <person name="Teles M."/>
            <person name="MacKenzie S."/>
            <person name="Amaro C."/>
        </authorList>
    </citation>
    <scope>NUCLEOTIDE SEQUENCE</scope>
</reference>
<dbReference type="AlphaFoldDB" id="A0A0E9UPK4"/>
<accession>A0A0E9UPK4</accession>
<organism evidence="2">
    <name type="scientific">Anguilla anguilla</name>
    <name type="common">European freshwater eel</name>
    <name type="synonym">Muraena anguilla</name>
    <dbReference type="NCBI Taxonomy" id="7936"/>
    <lineage>
        <taxon>Eukaryota</taxon>
        <taxon>Metazoa</taxon>
        <taxon>Chordata</taxon>
        <taxon>Craniata</taxon>
        <taxon>Vertebrata</taxon>
        <taxon>Euteleostomi</taxon>
        <taxon>Actinopterygii</taxon>
        <taxon>Neopterygii</taxon>
        <taxon>Teleostei</taxon>
        <taxon>Anguilliformes</taxon>
        <taxon>Anguillidae</taxon>
        <taxon>Anguilla</taxon>
    </lineage>
</organism>
<proteinExistence type="predicted"/>
<protein>
    <submittedName>
        <fullName evidence="2">Uncharacterized protein</fullName>
    </submittedName>
</protein>
<reference evidence="2" key="1">
    <citation type="submission" date="2014-11" db="EMBL/GenBank/DDBJ databases">
        <authorList>
            <person name="Amaro Gonzalez C."/>
        </authorList>
    </citation>
    <scope>NUCLEOTIDE SEQUENCE</scope>
</reference>
<keyword evidence="1" id="KW-1133">Transmembrane helix</keyword>